<evidence type="ECO:0000256" key="1">
    <source>
        <dbReference type="SAM" id="MobiDB-lite"/>
    </source>
</evidence>
<dbReference type="InterPro" id="IPR053134">
    <property type="entry name" value="RNA-dir_DNA_polymerase"/>
</dbReference>
<proteinExistence type="predicted"/>
<feature type="region of interest" description="Disordered" evidence="1">
    <location>
        <begin position="249"/>
        <end position="279"/>
    </location>
</feature>
<name>A0AAD9IZZ9_9ANNE</name>
<dbReference type="AlphaFoldDB" id="A0AAD9IZZ9"/>
<dbReference type="EMBL" id="JAODUP010000838">
    <property type="protein sequence ID" value="KAK2143488.1"/>
    <property type="molecule type" value="Genomic_DNA"/>
</dbReference>
<feature type="compositionally biased region" description="Polar residues" evidence="1">
    <location>
        <begin position="262"/>
        <end position="279"/>
    </location>
</feature>
<dbReference type="Proteomes" id="UP001208570">
    <property type="component" value="Unassembled WGS sequence"/>
</dbReference>
<comment type="caution">
    <text evidence="2">The sequence shown here is derived from an EMBL/GenBank/DDBJ whole genome shotgun (WGS) entry which is preliminary data.</text>
</comment>
<dbReference type="SUPFAM" id="SSF56672">
    <property type="entry name" value="DNA/RNA polymerases"/>
    <property type="match status" value="1"/>
</dbReference>
<dbReference type="PANTHER" id="PTHR24559:SF454">
    <property type="entry name" value="RIBONUCLEASE H"/>
    <property type="match status" value="1"/>
</dbReference>
<evidence type="ECO:0000313" key="2">
    <source>
        <dbReference type="EMBL" id="KAK2143488.1"/>
    </source>
</evidence>
<organism evidence="2 3">
    <name type="scientific">Paralvinella palmiformis</name>
    <dbReference type="NCBI Taxonomy" id="53620"/>
    <lineage>
        <taxon>Eukaryota</taxon>
        <taxon>Metazoa</taxon>
        <taxon>Spiralia</taxon>
        <taxon>Lophotrochozoa</taxon>
        <taxon>Annelida</taxon>
        <taxon>Polychaeta</taxon>
        <taxon>Sedentaria</taxon>
        <taxon>Canalipalpata</taxon>
        <taxon>Terebellida</taxon>
        <taxon>Terebelliformia</taxon>
        <taxon>Alvinellidae</taxon>
        <taxon>Paralvinella</taxon>
    </lineage>
</organism>
<sequence length="279" mass="31512">MSTIHHVLSNNILETLVEHIPNLKSTNQNKTLKGQFMSCGHKLRNTLKESSSWLIGIKESWLMDCDAQVLTTSCNEYLVVKSERSEETWKDVVISDHLTSEQHKEAPYRFLRAVKEQFSTEIEEMLNQVIIEKSRSEWAAPVVIVPKLQDSKPIIIPICIDYRRLNSVSNINGFPTPRMEDLIENLDKLTFPWMCRSCQTEVPSNPIADSMALSEIEEIQHLIQETSTSHAASLARPLDTDVVNIIRPSDTDPTSLVHPSDTDLTNLASPSDTDAANFN</sequence>
<dbReference type="InterPro" id="IPR043502">
    <property type="entry name" value="DNA/RNA_pol_sf"/>
</dbReference>
<accession>A0AAD9IZZ9</accession>
<protein>
    <submittedName>
        <fullName evidence="2">Uncharacterized protein</fullName>
    </submittedName>
</protein>
<dbReference type="Gene3D" id="3.10.10.10">
    <property type="entry name" value="HIV Type 1 Reverse Transcriptase, subunit A, domain 1"/>
    <property type="match status" value="1"/>
</dbReference>
<keyword evidence="3" id="KW-1185">Reference proteome</keyword>
<dbReference type="PANTHER" id="PTHR24559">
    <property type="entry name" value="TRANSPOSON TY3-I GAG-POL POLYPROTEIN"/>
    <property type="match status" value="1"/>
</dbReference>
<evidence type="ECO:0000313" key="3">
    <source>
        <dbReference type="Proteomes" id="UP001208570"/>
    </source>
</evidence>
<gene>
    <name evidence="2" type="ORF">LSH36_838g01018</name>
</gene>
<reference evidence="2" key="1">
    <citation type="journal article" date="2023" name="Mol. Biol. Evol.">
        <title>Third-Generation Sequencing Reveals the Adaptive Role of the Epigenome in Three Deep-Sea Polychaetes.</title>
        <authorList>
            <person name="Perez M."/>
            <person name="Aroh O."/>
            <person name="Sun Y."/>
            <person name="Lan Y."/>
            <person name="Juniper S.K."/>
            <person name="Young C.R."/>
            <person name="Angers B."/>
            <person name="Qian P.Y."/>
        </authorList>
    </citation>
    <scope>NUCLEOTIDE SEQUENCE</scope>
    <source>
        <strain evidence="2">P08H-3</strain>
    </source>
</reference>